<dbReference type="GO" id="GO:0005524">
    <property type="term" value="F:ATP binding"/>
    <property type="evidence" value="ECO:0007669"/>
    <property type="project" value="UniProtKB-UniRule"/>
</dbReference>
<feature type="short sequence motif" description="'KMSKS' region" evidence="12">
    <location>
        <begin position="526"/>
        <end position="530"/>
    </location>
</feature>
<dbReference type="Pfam" id="PF00133">
    <property type="entry name" value="tRNA-synt_1"/>
    <property type="match status" value="1"/>
</dbReference>
<dbReference type="Proteomes" id="UP000265882">
    <property type="component" value="Unassembled WGS sequence"/>
</dbReference>
<keyword evidence="9 12" id="KW-0030">Aminoacyl-tRNA synthetase</keyword>
<comment type="caution">
    <text evidence="12">Lacks conserved residue(s) required for the propagation of feature annotation.</text>
</comment>
<dbReference type="EC" id="6.1.1.9" evidence="12"/>
<feature type="domain" description="Methionyl/Valyl/Leucyl/Isoleucyl-tRNA synthetase anticodon-binding" evidence="14">
    <location>
        <begin position="613"/>
        <end position="763"/>
    </location>
</feature>
<evidence type="ECO:0000256" key="9">
    <source>
        <dbReference type="ARBA" id="ARBA00023146"/>
    </source>
</evidence>
<dbReference type="InterPro" id="IPR002303">
    <property type="entry name" value="Valyl-tRNA_ligase"/>
</dbReference>
<comment type="subunit">
    <text evidence="2 12">Monomer.</text>
</comment>
<keyword evidence="7 12" id="KW-0648">Protein biosynthesis</keyword>
<dbReference type="CDD" id="cd00817">
    <property type="entry name" value="ValRS_core"/>
    <property type="match status" value="1"/>
</dbReference>
<evidence type="ECO:0000313" key="16">
    <source>
        <dbReference type="EMBL" id="RJP17165.1"/>
    </source>
</evidence>
<gene>
    <name evidence="12" type="primary">valS</name>
    <name evidence="16" type="ORF">C4520_17460</name>
</gene>
<reference evidence="16 17" key="1">
    <citation type="journal article" date="2017" name="ISME J.">
        <title>Energy and carbon metabolisms in a deep terrestrial subsurface fluid microbial community.</title>
        <authorList>
            <person name="Momper L."/>
            <person name="Jungbluth S.P."/>
            <person name="Lee M.D."/>
            <person name="Amend J.P."/>
        </authorList>
    </citation>
    <scope>NUCLEOTIDE SEQUENCE [LARGE SCALE GENOMIC DNA]</scope>
    <source>
        <strain evidence="16">SURF_5</strain>
    </source>
</reference>
<dbReference type="GO" id="GO:0006438">
    <property type="term" value="P:valyl-tRNA aminoacylation"/>
    <property type="evidence" value="ECO:0007669"/>
    <property type="project" value="UniProtKB-UniRule"/>
</dbReference>
<dbReference type="InterPro" id="IPR002300">
    <property type="entry name" value="aa-tRNA-synth_Ia"/>
</dbReference>
<evidence type="ECO:0000256" key="2">
    <source>
        <dbReference type="ARBA" id="ARBA00011245"/>
    </source>
</evidence>
<dbReference type="AlphaFoldDB" id="A0A3A4NEJ4"/>
<dbReference type="FunFam" id="1.10.287.380:FF:000001">
    <property type="entry name" value="Valine--tRNA ligase"/>
    <property type="match status" value="1"/>
</dbReference>
<feature type="coiled-coil region" evidence="12">
    <location>
        <begin position="820"/>
        <end position="886"/>
    </location>
</feature>
<dbReference type="NCBIfam" id="NF004349">
    <property type="entry name" value="PRK05729.1"/>
    <property type="match status" value="1"/>
</dbReference>
<dbReference type="InterPro" id="IPR033705">
    <property type="entry name" value="Anticodon_Ia_Val"/>
</dbReference>
<comment type="similarity">
    <text evidence="11 12">Belongs to the class-I aminoacyl-tRNA synthetase family. ValS type 1 subfamily.</text>
</comment>
<comment type="catalytic activity">
    <reaction evidence="10 12">
        <text>tRNA(Val) + L-valine + ATP = L-valyl-tRNA(Val) + AMP + diphosphate</text>
        <dbReference type="Rhea" id="RHEA:10704"/>
        <dbReference type="Rhea" id="RHEA-COMP:9672"/>
        <dbReference type="Rhea" id="RHEA-COMP:9708"/>
        <dbReference type="ChEBI" id="CHEBI:30616"/>
        <dbReference type="ChEBI" id="CHEBI:33019"/>
        <dbReference type="ChEBI" id="CHEBI:57762"/>
        <dbReference type="ChEBI" id="CHEBI:78442"/>
        <dbReference type="ChEBI" id="CHEBI:78537"/>
        <dbReference type="ChEBI" id="CHEBI:456215"/>
        <dbReference type="EC" id="6.1.1.9"/>
    </reaction>
</comment>
<comment type="domain">
    <text evidence="12">ValRS has two distinct active sites: one for aminoacylation and one for editing. The misactivated threonine is translocated from the active site to the editing site.</text>
</comment>
<sequence length="888" mass="103011">MQKTIPKVYEPHAVEEKWYRYWLEKSYFHSEPNPEKRPYCIVIPPPNVTAELHMGHAFNNTIQDIFIRYHRMLGDETLWMPGTDHAGIATQNVVERTLAREEGLTRHDLGREKFVERVWQWREKYGSKIISQLKRLGCSCDWERERFTMDEGLSNAVIEVFVRLYEKGLIYRGTYIINWCPRCRTALSDEEAIHQEHEGNLWHIRYPIKGEDAYVVVATTRPETMLGDTAVAANPADGRYKHLIGKTAVLPVIGRELPIITDNFVDPSFGTGLVKVTPAHDPNDYLIGQRHNLPFVNIMNEDATLNENAGRYKGYDRFKAREELVKQLQAEGLLEKVERHIHSIGHCQRCDTLLEPLLSDQWFVKMKPLAEPALQAVIEGRIKFYPERWTKVYIDWMENIRDWCISRQLWWGHRIPVYYCDACGNMMVKRSRPESCEKCVSDKIRQDEDVLDTWFSSWLWPFSTLGWPERTPELEYYYPTQLLATAAEIIFFWVARMIMAGFEFMGDLPFSDVYINGTVRDEIGRKMSKSLGNGIDPVLMIERYSADSVRFSLLMLASEGQDINLSESRFEMGRNFSNKIWNAYRFLSLSAGDTPLEGRSHEVADLHEEELADRWIKSRYYQTVKTVTEGLENYRLHDAITALYDFFWHDYCDWYLELIKERTAVDAQEDSRKAALQLATGIMEGSMKLLHPFMPFITEEIWQSIDHTGETDSIMISPWPKRHDRQIDVSIDEKMSLLQQVIGAVRNIRSEMNVPPAKKVKLVLKISDEKAVALLTEYQRYLAALARTDEIMISSAPAIPKPAAKAFLSAIEIHVPLAGLIDLEKEEERLKKELARVEAEVEASERKLANEQFIAKAPEHVVQSTRQRKAELARKAEKLRQSLEQLHL</sequence>
<evidence type="ECO:0000256" key="5">
    <source>
        <dbReference type="ARBA" id="ARBA00022741"/>
    </source>
</evidence>
<dbReference type="EMBL" id="QZKU01000119">
    <property type="protein sequence ID" value="RJP17165.1"/>
    <property type="molecule type" value="Genomic_DNA"/>
</dbReference>
<dbReference type="PROSITE" id="PS00178">
    <property type="entry name" value="AA_TRNA_LIGASE_I"/>
    <property type="match status" value="1"/>
</dbReference>
<dbReference type="FunFam" id="3.40.50.620:FF:000098">
    <property type="entry name" value="Valine--tRNA ligase"/>
    <property type="match status" value="1"/>
</dbReference>
<keyword evidence="4 12" id="KW-0436">Ligase</keyword>
<evidence type="ECO:0000256" key="6">
    <source>
        <dbReference type="ARBA" id="ARBA00022840"/>
    </source>
</evidence>
<dbReference type="SUPFAM" id="SSF47323">
    <property type="entry name" value="Anticodon-binding domain of a subclass of class I aminoacyl-tRNA synthetases"/>
    <property type="match status" value="1"/>
</dbReference>
<dbReference type="InterPro" id="IPR037118">
    <property type="entry name" value="Val-tRNA_synth_C_sf"/>
</dbReference>
<dbReference type="InterPro" id="IPR013155">
    <property type="entry name" value="M/V/L/I-tRNA-synth_anticd-bd"/>
</dbReference>
<dbReference type="FunFam" id="3.90.740.10:FF:000005">
    <property type="entry name" value="Valine--tRNA ligase, mitochondrial"/>
    <property type="match status" value="1"/>
</dbReference>
<evidence type="ECO:0000256" key="8">
    <source>
        <dbReference type="ARBA" id="ARBA00023054"/>
    </source>
</evidence>
<dbReference type="PANTHER" id="PTHR11946:SF93">
    <property type="entry name" value="VALINE--TRNA LIGASE, CHLOROPLASTIC_MITOCHONDRIAL 2"/>
    <property type="match status" value="1"/>
</dbReference>
<evidence type="ECO:0000259" key="13">
    <source>
        <dbReference type="Pfam" id="PF00133"/>
    </source>
</evidence>
<dbReference type="InterPro" id="IPR009080">
    <property type="entry name" value="tRNAsynth_Ia_anticodon-bd"/>
</dbReference>
<evidence type="ECO:0000259" key="15">
    <source>
        <dbReference type="Pfam" id="PF10458"/>
    </source>
</evidence>
<organism evidence="16 17">
    <name type="scientific">Abyssobacteria bacterium (strain SURF_5)</name>
    <dbReference type="NCBI Taxonomy" id="2093360"/>
    <lineage>
        <taxon>Bacteria</taxon>
        <taxon>Pseudomonadati</taxon>
        <taxon>Candidatus Hydrogenedentota</taxon>
        <taxon>Candidatus Abyssobacteria</taxon>
    </lineage>
</organism>
<accession>A0A3A4NEJ4</accession>
<dbReference type="InterPro" id="IPR010978">
    <property type="entry name" value="tRNA-bd_arm"/>
</dbReference>
<dbReference type="GO" id="GO:0005829">
    <property type="term" value="C:cytosol"/>
    <property type="evidence" value="ECO:0007669"/>
    <property type="project" value="TreeGrafter"/>
</dbReference>
<dbReference type="SUPFAM" id="SSF50677">
    <property type="entry name" value="ValRS/IleRS/LeuRS editing domain"/>
    <property type="match status" value="1"/>
</dbReference>
<dbReference type="FunFam" id="1.10.730.10:FF:000002">
    <property type="entry name" value="Leucine--tRNA ligase"/>
    <property type="match status" value="1"/>
</dbReference>
<dbReference type="HAMAP" id="MF_02004">
    <property type="entry name" value="Val_tRNA_synth_type1"/>
    <property type="match status" value="1"/>
</dbReference>
<keyword evidence="3 12" id="KW-0963">Cytoplasm</keyword>
<name>A0A3A4NEJ4_ABYX5</name>
<evidence type="ECO:0000256" key="3">
    <source>
        <dbReference type="ARBA" id="ARBA00022490"/>
    </source>
</evidence>
<evidence type="ECO:0000256" key="7">
    <source>
        <dbReference type="ARBA" id="ARBA00022917"/>
    </source>
</evidence>
<dbReference type="GO" id="GO:0002161">
    <property type="term" value="F:aminoacyl-tRNA deacylase activity"/>
    <property type="evidence" value="ECO:0007669"/>
    <property type="project" value="InterPro"/>
</dbReference>
<evidence type="ECO:0000313" key="17">
    <source>
        <dbReference type="Proteomes" id="UP000265882"/>
    </source>
</evidence>
<comment type="domain">
    <text evidence="12">The C-terminal coiled-coil domain is crucial for aminoacylation activity.</text>
</comment>
<dbReference type="SUPFAM" id="SSF46589">
    <property type="entry name" value="tRNA-binding arm"/>
    <property type="match status" value="1"/>
</dbReference>
<dbReference type="Gene3D" id="1.10.287.380">
    <property type="entry name" value="Valyl-tRNA synthetase, C-terminal domain"/>
    <property type="match status" value="1"/>
</dbReference>
<dbReference type="NCBIfam" id="TIGR00422">
    <property type="entry name" value="valS"/>
    <property type="match status" value="1"/>
</dbReference>
<dbReference type="PANTHER" id="PTHR11946">
    <property type="entry name" value="VALYL-TRNA SYNTHETASES"/>
    <property type="match status" value="1"/>
</dbReference>
<dbReference type="InterPro" id="IPR009008">
    <property type="entry name" value="Val/Leu/Ile-tRNA-synth_edit"/>
</dbReference>
<dbReference type="InterPro" id="IPR014729">
    <property type="entry name" value="Rossmann-like_a/b/a_fold"/>
</dbReference>
<dbReference type="PRINTS" id="PR00986">
    <property type="entry name" value="TRNASYNTHVAL"/>
</dbReference>
<dbReference type="Gene3D" id="1.10.730.10">
    <property type="entry name" value="Isoleucyl-tRNA Synthetase, Domain 1"/>
    <property type="match status" value="1"/>
</dbReference>
<keyword evidence="5 12" id="KW-0547">Nucleotide-binding</keyword>
<feature type="binding site" evidence="12">
    <location>
        <position position="529"/>
    </location>
    <ligand>
        <name>ATP</name>
        <dbReference type="ChEBI" id="CHEBI:30616"/>
    </ligand>
</feature>
<evidence type="ECO:0000256" key="4">
    <source>
        <dbReference type="ARBA" id="ARBA00022598"/>
    </source>
</evidence>
<dbReference type="InterPro" id="IPR019499">
    <property type="entry name" value="Val-tRNA_synth_tRNA-bd"/>
</dbReference>
<keyword evidence="6 12" id="KW-0067">ATP-binding</keyword>
<dbReference type="Pfam" id="PF10458">
    <property type="entry name" value="Val_tRNA-synt_C"/>
    <property type="match status" value="1"/>
</dbReference>
<comment type="caution">
    <text evidence="16">The sequence shown here is derived from an EMBL/GenBank/DDBJ whole genome shotgun (WGS) entry which is preliminary data.</text>
</comment>
<proteinExistence type="inferred from homology"/>
<evidence type="ECO:0000256" key="12">
    <source>
        <dbReference type="HAMAP-Rule" id="MF_02004"/>
    </source>
</evidence>
<dbReference type="Gene3D" id="3.40.50.620">
    <property type="entry name" value="HUPs"/>
    <property type="match status" value="2"/>
</dbReference>
<evidence type="ECO:0000259" key="14">
    <source>
        <dbReference type="Pfam" id="PF08264"/>
    </source>
</evidence>
<comment type="function">
    <text evidence="12">Catalyzes the attachment of valine to tRNA(Val). As ValRS can inadvertently accommodate and process structurally similar amino acids such as threonine, to avoid such errors, it has a 'posttransfer' editing activity that hydrolyzes mischarged Thr-tRNA(Val) in a tRNA-dependent manner.</text>
</comment>
<evidence type="ECO:0000256" key="11">
    <source>
        <dbReference type="ARBA" id="ARBA00060830"/>
    </source>
</evidence>
<evidence type="ECO:0000256" key="10">
    <source>
        <dbReference type="ARBA" id="ARBA00047552"/>
    </source>
</evidence>
<dbReference type="GO" id="GO:0004832">
    <property type="term" value="F:valine-tRNA ligase activity"/>
    <property type="evidence" value="ECO:0007669"/>
    <property type="project" value="UniProtKB-UniRule"/>
</dbReference>
<dbReference type="SUPFAM" id="SSF52374">
    <property type="entry name" value="Nucleotidylyl transferase"/>
    <property type="match status" value="1"/>
</dbReference>
<dbReference type="InterPro" id="IPR001412">
    <property type="entry name" value="aa-tRNA-synth_I_CS"/>
</dbReference>
<dbReference type="FunFam" id="3.40.50.620:FF:000032">
    <property type="entry name" value="Valine--tRNA ligase"/>
    <property type="match status" value="1"/>
</dbReference>
<feature type="domain" description="Valyl-tRNA synthetase tRNA-binding arm" evidence="15">
    <location>
        <begin position="822"/>
        <end position="886"/>
    </location>
</feature>
<evidence type="ECO:0000256" key="1">
    <source>
        <dbReference type="ARBA" id="ARBA00004496"/>
    </source>
</evidence>
<dbReference type="CDD" id="cd07962">
    <property type="entry name" value="Anticodon_Ia_Val"/>
    <property type="match status" value="1"/>
</dbReference>
<keyword evidence="8 12" id="KW-0175">Coiled coil</keyword>
<dbReference type="Pfam" id="PF08264">
    <property type="entry name" value="Anticodon_1"/>
    <property type="match status" value="1"/>
</dbReference>
<feature type="domain" description="Aminoacyl-tRNA synthetase class Ia" evidence="13">
    <location>
        <begin position="17"/>
        <end position="566"/>
    </location>
</feature>
<comment type="subcellular location">
    <subcellularLocation>
        <location evidence="1 12">Cytoplasm</location>
    </subcellularLocation>
</comment>
<protein>
    <recommendedName>
        <fullName evidence="12">Valine--tRNA ligase</fullName>
        <ecNumber evidence="12">6.1.1.9</ecNumber>
    </recommendedName>
    <alternativeName>
        <fullName evidence="12">Valyl-tRNA synthetase</fullName>
        <shortName evidence="12">ValRS</shortName>
    </alternativeName>
</protein>